<sequence length="183" mass="21300">NDTMRILYMYNENDPPHGFVKLGKLPDPASSFRPYRPMLLTQRSHISYRHMDHVRILELRNEDVEMPRADDTLIWCKMFKLDDLKHKHHLIRYEPIYDSPSSVHYLQHITLRECHGMHQELEMMAREQGRQCMGARDIPLACNAIVASWSHGSNMAEFEPPVTLPLPHSSKQQIAEMGAPIFG</sequence>
<dbReference type="PANTHER" id="PTHR10157">
    <property type="entry name" value="DOPAMINE BETA HYDROXYLASE RELATED"/>
    <property type="match status" value="1"/>
</dbReference>
<organism evidence="2 3">
    <name type="scientific">Stomoxys calcitrans</name>
    <name type="common">Stable fly</name>
    <name type="synonym">Conops calcitrans</name>
    <dbReference type="NCBI Taxonomy" id="35570"/>
    <lineage>
        <taxon>Eukaryota</taxon>
        <taxon>Metazoa</taxon>
        <taxon>Ecdysozoa</taxon>
        <taxon>Arthropoda</taxon>
        <taxon>Hexapoda</taxon>
        <taxon>Insecta</taxon>
        <taxon>Pterygota</taxon>
        <taxon>Neoptera</taxon>
        <taxon>Endopterygota</taxon>
        <taxon>Diptera</taxon>
        <taxon>Brachycera</taxon>
        <taxon>Muscomorpha</taxon>
        <taxon>Muscoidea</taxon>
        <taxon>Muscidae</taxon>
        <taxon>Stomoxys</taxon>
    </lineage>
</organism>
<dbReference type="PANTHER" id="PTHR10157:SF40">
    <property type="entry name" value="MOXD1 HOMOLOG 2"/>
    <property type="match status" value="1"/>
</dbReference>
<dbReference type="GO" id="GO:0042421">
    <property type="term" value="P:norepinephrine biosynthetic process"/>
    <property type="evidence" value="ECO:0007669"/>
    <property type="project" value="TreeGrafter"/>
</dbReference>
<gene>
    <name evidence="2" type="primary">106095163</name>
</gene>
<dbReference type="OrthoDB" id="19261at2759"/>
<dbReference type="Gene3D" id="2.60.120.310">
    <property type="entry name" value="Copper type II, ascorbate-dependent monooxygenase, N-terminal domain"/>
    <property type="match status" value="1"/>
</dbReference>
<dbReference type="Proteomes" id="UP000095300">
    <property type="component" value="Unassembled WGS sequence"/>
</dbReference>
<dbReference type="InterPro" id="IPR000323">
    <property type="entry name" value="Cu2_ascorb_mOase_N"/>
</dbReference>
<dbReference type="InterPro" id="IPR036939">
    <property type="entry name" value="Cu2_ascorb_mOase_N_sf"/>
</dbReference>
<dbReference type="VEuPathDB" id="VectorBase:SCAU014867"/>
<dbReference type="STRING" id="35570.A0A1I8Q8K7"/>
<evidence type="ECO:0000313" key="3">
    <source>
        <dbReference type="Proteomes" id="UP000095300"/>
    </source>
</evidence>
<evidence type="ECO:0000259" key="1">
    <source>
        <dbReference type="Pfam" id="PF01082"/>
    </source>
</evidence>
<dbReference type="GO" id="GO:0006589">
    <property type="term" value="P:octopamine biosynthetic process"/>
    <property type="evidence" value="ECO:0007669"/>
    <property type="project" value="TreeGrafter"/>
</dbReference>
<dbReference type="Pfam" id="PF01082">
    <property type="entry name" value="Cu2_monooxygen"/>
    <property type="match status" value="1"/>
</dbReference>
<proteinExistence type="predicted"/>
<dbReference type="InterPro" id="IPR008977">
    <property type="entry name" value="PHM/PNGase_F_dom_sf"/>
</dbReference>
<dbReference type="InterPro" id="IPR000945">
    <property type="entry name" value="DBH-like"/>
</dbReference>
<dbReference type="GO" id="GO:0042420">
    <property type="term" value="P:dopamine catabolic process"/>
    <property type="evidence" value="ECO:0007669"/>
    <property type="project" value="TreeGrafter"/>
</dbReference>
<accession>A0A1I8Q8K7</accession>
<dbReference type="EnsemblMetazoa" id="SCAU014867-RA">
    <property type="protein sequence ID" value="SCAU014867-PA"/>
    <property type="gene ID" value="SCAU014867"/>
</dbReference>
<dbReference type="SUPFAM" id="SSF49742">
    <property type="entry name" value="PHM/PNGase F"/>
    <property type="match status" value="1"/>
</dbReference>
<dbReference type="AlphaFoldDB" id="A0A1I8Q8K7"/>
<dbReference type="GO" id="GO:0030667">
    <property type="term" value="C:secretory granule membrane"/>
    <property type="evidence" value="ECO:0007669"/>
    <property type="project" value="TreeGrafter"/>
</dbReference>
<dbReference type="GO" id="GO:0005507">
    <property type="term" value="F:copper ion binding"/>
    <property type="evidence" value="ECO:0007669"/>
    <property type="project" value="InterPro"/>
</dbReference>
<dbReference type="GO" id="GO:0004500">
    <property type="term" value="F:dopamine beta-monooxygenase activity"/>
    <property type="evidence" value="ECO:0007669"/>
    <property type="project" value="InterPro"/>
</dbReference>
<dbReference type="GO" id="GO:0005615">
    <property type="term" value="C:extracellular space"/>
    <property type="evidence" value="ECO:0007669"/>
    <property type="project" value="TreeGrafter"/>
</dbReference>
<evidence type="ECO:0000313" key="2">
    <source>
        <dbReference type="EnsemblMetazoa" id="SCAU014867-PA"/>
    </source>
</evidence>
<feature type="domain" description="Copper type II ascorbate-dependent monooxygenase N-terminal" evidence="1">
    <location>
        <begin position="58"/>
        <end position="173"/>
    </location>
</feature>
<reference evidence="2" key="1">
    <citation type="submission" date="2020-05" db="UniProtKB">
        <authorList>
            <consortium name="EnsemblMetazoa"/>
        </authorList>
    </citation>
    <scope>IDENTIFICATION</scope>
    <source>
        <strain evidence="2">USDA</strain>
    </source>
</reference>
<protein>
    <recommendedName>
        <fullName evidence="1">Copper type II ascorbate-dependent monooxygenase N-terminal domain-containing protein</fullName>
    </recommendedName>
</protein>
<keyword evidence="3" id="KW-1185">Reference proteome</keyword>
<name>A0A1I8Q8K7_STOCA</name>